<evidence type="ECO:0000256" key="1">
    <source>
        <dbReference type="SAM" id="MobiDB-lite"/>
    </source>
</evidence>
<feature type="region of interest" description="Disordered" evidence="1">
    <location>
        <begin position="1"/>
        <end position="32"/>
    </location>
</feature>
<dbReference type="AlphaFoldDB" id="A0A2X3B5M7"/>
<evidence type="ECO:0000259" key="2">
    <source>
        <dbReference type="Pfam" id="PF00990"/>
    </source>
</evidence>
<dbReference type="Pfam" id="PF00990">
    <property type="entry name" value="GGDEF"/>
    <property type="match status" value="1"/>
</dbReference>
<dbReference type="EMBL" id="UAWL01000006">
    <property type="protein sequence ID" value="SQB99102.1"/>
    <property type="molecule type" value="Genomic_DNA"/>
</dbReference>
<dbReference type="Proteomes" id="UP000250166">
    <property type="component" value="Unassembled WGS sequence"/>
</dbReference>
<gene>
    <name evidence="3" type="ORF">NCTC13102_01576</name>
</gene>
<organism evidence="3 4">
    <name type="scientific">Helicobacter fennelliae</name>
    <dbReference type="NCBI Taxonomy" id="215"/>
    <lineage>
        <taxon>Bacteria</taxon>
        <taxon>Pseudomonadati</taxon>
        <taxon>Campylobacterota</taxon>
        <taxon>Epsilonproteobacteria</taxon>
        <taxon>Campylobacterales</taxon>
        <taxon>Helicobacteraceae</taxon>
        <taxon>Helicobacter</taxon>
    </lineage>
</organism>
<reference evidence="3 4" key="1">
    <citation type="submission" date="2018-06" db="EMBL/GenBank/DDBJ databases">
        <authorList>
            <consortium name="Pathogen Informatics"/>
            <person name="Doyle S."/>
        </authorList>
    </citation>
    <scope>NUCLEOTIDE SEQUENCE [LARGE SCALE GENOMIC DNA]</scope>
    <source>
        <strain evidence="3 4">NCTC13102</strain>
    </source>
</reference>
<proteinExistence type="predicted"/>
<sequence>MIDKLQEKASNIKTNPFLSGIDPEVPDSNTDIEPTRDEFFQKIQQISQSVIQAMEQESLPCLPANYELYFGKFLEKEPPSTKEKVRKIMNLQSDIQNCALVFEKSVGENLKIIKQVLNCMSVVYQNFIISQNVVKRYSKDMAQADNKLVFKNVMDFFMRDINKVTNITSKQLGQIQNLYTKINRNLKSISQNSVYDLTLDVYNKNYFTSFLQKEQELCKEFNHSSILIYVSLSRSIASSVGQDSPTFLLLLKTMAKFLQKHIRSSDAVAYMGNGIFGVLLKYSDVLEAQELCISLYQASQTTDIFVADINLQLDIITSITKILPDRSIEETMSACLSTLRIALEEKQRCKIYQQDEVSAPQ</sequence>
<feature type="domain" description="GGDEF" evidence="2">
    <location>
        <begin position="195"/>
        <end position="319"/>
    </location>
</feature>
<feature type="compositionally biased region" description="Polar residues" evidence="1">
    <location>
        <begin position="8"/>
        <end position="17"/>
    </location>
</feature>
<evidence type="ECO:0000313" key="4">
    <source>
        <dbReference type="Proteomes" id="UP000250166"/>
    </source>
</evidence>
<protein>
    <submittedName>
        <fullName evidence="3">Putative diguanylate cyclase</fullName>
    </submittedName>
</protein>
<dbReference type="SUPFAM" id="SSF55073">
    <property type="entry name" value="Nucleotide cyclase"/>
    <property type="match status" value="1"/>
</dbReference>
<evidence type="ECO:0000313" key="3">
    <source>
        <dbReference type="EMBL" id="SQB99102.1"/>
    </source>
</evidence>
<dbReference type="InterPro" id="IPR029787">
    <property type="entry name" value="Nucleotide_cyclase"/>
</dbReference>
<dbReference type="RefSeq" id="WP_112058832.1">
    <property type="nucleotide sequence ID" value="NZ_UAWL01000006.1"/>
</dbReference>
<accession>A0A2X3B5M7</accession>
<dbReference type="Gene3D" id="3.30.70.270">
    <property type="match status" value="1"/>
</dbReference>
<dbReference type="InterPro" id="IPR043128">
    <property type="entry name" value="Rev_trsase/Diguanyl_cyclase"/>
</dbReference>
<name>A0A2X3B5M7_9HELI</name>
<dbReference type="InterPro" id="IPR000160">
    <property type="entry name" value="GGDEF_dom"/>
</dbReference>